<evidence type="ECO:0000313" key="3">
    <source>
        <dbReference type="EMBL" id="CAB4679260.1"/>
    </source>
</evidence>
<dbReference type="SUPFAM" id="SSF46689">
    <property type="entry name" value="Homeodomain-like"/>
    <property type="match status" value="1"/>
</dbReference>
<sequence>MATPAPKKSSAKKAAPKKVSPKKKTVATKKAAVKKPAKARQVRRTREEGMELLIHAAFTLVRKKSPDDISIREIASLAKVHHRFIAEWFGGKAQLLLVIHSRNSDNIRKITVDMGTMRNNEVILEINQQLQLALWLMRNGITFPDIYAAFPALGTAVKNLEINRGINPTDAQKVGAIYGAILLSNVIVTPFIESTTTTVELFDFFTNLLPPVLPTKK</sequence>
<dbReference type="AlphaFoldDB" id="A0A6J6MY78"/>
<evidence type="ECO:0000313" key="4">
    <source>
        <dbReference type="EMBL" id="CAB4769069.1"/>
    </source>
</evidence>
<accession>A0A6J6MY78</accession>
<dbReference type="EMBL" id="CAETWZ010000092">
    <property type="protein sequence ID" value="CAB4368153.1"/>
    <property type="molecule type" value="Genomic_DNA"/>
</dbReference>
<dbReference type="EMBL" id="CAFBQH010000086">
    <property type="protein sequence ID" value="CAB5054513.1"/>
    <property type="molecule type" value="Genomic_DNA"/>
</dbReference>
<feature type="compositionally biased region" description="Basic residues" evidence="1">
    <location>
        <begin position="9"/>
        <end position="43"/>
    </location>
</feature>
<organism evidence="3">
    <name type="scientific">freshwater metagenome</name>
    <dbReference type="NCBI Taxonomy" id="449393"/>
    <lineage>
        <taxon>unclassified sequences</taxon>
        <taxon>metagenomes</taxon>
        <taxon>ecological metagenomes</taxon>
    </lineage>
</organism>
<reference evidence="3" key="1">
    <citation type="submission" date="2020-05" db="EMBL/GenBank/DDBJ databases">
        <authorList>
            <person name="Chiriac C."/>
            <person name="Salcher M."/>
            <person name="Ghai R."/>
            <person name="Kavagutti S V."/>
        </authorList>
    </citation>
    <scope>NUCLEOTIDE SEQUENCE</scope>
</reference>
<dbReference type="Gene3D" id="1.10.357.10">
    <property type="entry name" value="Tetracycline Repressor, domain 2"/>
    <property type="match status" value="1"/>
</dbReference>
<evidence type="ECO:0000256" key="1">
    <source>
        <dbReference type="SAM" id="MobiDB-lite"/>
    </source>
</evidence>
<name>A0A6J6MY78_9ZZZZ</name>
<feature type="region of interest" description="Disordered" evidence="1">
    <location>
        <begin position="1"/>
        <end position="45"/>
    </location>
</feature>
<evidence type="ECO:0000313" key="5">
    <source>
        <dbReference type="EMBL" id="CAB5054513.1"/>
    </source>
</evidence>
<gene>
    <name evidence="3" type="ORF">UFOPK2334_01054</name>
    <name evidence="4" type="ORF">UFOPK2870_01220</name>
    <name evidence="2" type="ORF">UFOPK4179_00950</name>
    <name evidence="5" type="ORF">UFOPK4293_01273</name>
</gene>
<proteinExistence type="predicted"/>
<evidence type="ECO:0000313" key="2">
    <source>
        <dbReference type="EMBL" id="CAB4368153.1"/>
    </source>
</evidence>
<dbReference type="EMBL" id="CAEZZL010000124">
    <property type="protein sequence ID" value="CAB4769069.1"/>
    <property type="molecule type" value="Genomic_DNA"/>
</dbReference>
<dbReference type="InterPro" id="IPR009057">
    <property type="entry name" value="Homeodomain-like_sf"/>
</dbReference>
<dbReference type="EMBL" id="CAEZXA010000095">
    <property type="protein sequence ID" value="CAB4679260.1"/>
    <property type="molecule type" value="Genomic_DNA"/>
</dbReference>
<protein>
    <submittedName>
        <fullName evidence="3">Unannotated protein</fullName>
    </submittedName>
</protein>